<keyword evidence="2" id="KW-1185">Reference proteome</keyword>
<organism evidence="1 2">
    <name type="scientific">Deinococcus hopiensis KR-140</name>
    <dbReference type="NCBI Taxonomy" id="695939"/>
    <lineage>
        <taxon>Bacteria</taxon>
        <taxon>Thermotogati</taxon>
        <taxon>Deinococcota</taxon>
        <taxon>Deinococci</taxon>
        <taxon>Deinococcales</taxon>
        <taxon>Deinococcaceae</taxon>
        <taxon>Deinococcus</taxon>
    </lineage>
</organism>
<gene>
    <name evidence="1" type="ORF">SAMN00790413_04382</name>
</gene>
<evidence type="ECO:0000313" key="1">
    <source>
        <dbReference type="EMBL" id="SMB83351.1"/>
    </source>
</evidence>
<evidence type="ECO:0000313" key="2">
    <source>
        <dbReference type="Proteomes" id="UP000192582"/>
    </source>
</evidence>
<dbReference type="Proteomes" id="UP000192582">
    <property type="component" value="Unassembled WGS sequence"/>
</dbReference>
<accession>A0A1W1URB4</accession>
<protein>
    <submittedName>
        <fullName evidence="1">Uncharacterized protein</fullName>
    </submittedName>
</protein>
<dbReference type="OrthoDB" id="71760at2"/>
<sequence length="112" mass="11714">MVAPRSPAALRARAVPQHADLAALPFEQACAEIAARHHLKAPHAFQLAPGGATHLVRLSDGQALCGRGPRLYAGVPGVTGPLTCRGCVQAVARRLQGSLGRRAARVTPTRRS</sequence>
<dbReference type="AlphaFoldDB" id="A0A1W1URB4"/>
<dbReference type="EMBL" id="FWWU01000006">
    <property type="protein sequence ID" value="SMB83351.1"/>
    <property type="molecule type" value="Genomic_DNA"/>
</dbReference>
<reference evidence="1 2" key="1">
    <citation type="submission" date="2017-04" db="EMBL/GenBank/DDBJ databases">
        <authorList>
            <person name="Afonso C.L."/>
            <person name="Miller P.J."/>
            <person name="Scott M.A."/>
            <person name="Spackman E."/>
            <person name="Goraichik I."/>
            <person name="Dimitrov K.M."/>
            <person name="Suarez D.L."/>
            <person name="Swayne D.E."/>
        </authorList>
    </citation>
    <scope>NUCLEOTIDE SEQUENCE [LARGE SCALE GENOMIC DNA]</scope>
    <source>
        <strain evidence="1 2">KR-140</strain>
    </source>
</reference>
<proteinExistence type="predicted"/>
<name>A0A1W1URB4_9DEIO</name>
<dbReference type="RefSeq" id="WP_084046470.1">
    <property type="nucleotide sequence ID" value="NZ_FWWU01000006.1"/>
</dbReference>